<dbReference type="Proteomes" id="UP000652219">
    <property type="component" value="Unassembled WGS sequence"/>
</dbReference>
<gene>
    <name evidence="2" type="ORF">CSOJ01_04440</name>
</gene>
<feature type="compositionally biased region" description="Polar residues" evidence="1">
    <location>
        <begin position="1172"/>
        <end position="1181"/>
    </location>
</feature>
<feature type="compositionally biased region" description="Polar residues" evidence="1">
    <location>
        <begin position="1234"/>
        <end position="1243"/>
    </location>
</feature>
<protein>
    <submittedName>
        <fullName evidence="2">Uncharacterized protein</fullName>
    </submittedName>
</protein>
<feature type="compositionally biased region" description="Basic and acidic residues" evidence="1">
    <location>
        <begin position="468"/>
        <end position="482"/>
    </location>
</feature>
<feature type="compositionally biased region" description="Basic and acidic residues" evidence="1">
    <location>
        <begin position="71"/>
        <end position="89"/>
    </location>
</feature>
<feature type="region of interest" description="Disordered" evidence="1">
    <location>
        <begin position="1144"/>
        <end position="1253"/>
    </location>
</feature>
<feature type="compositionally biased region" description="Polar residues" evidence="1">
    <location>
        <begin position="992"/>
        <end position="1014"/>
    </location>
</feature>
<feature type="compositionally biased region" description="Polar residues" evidence="1">
    <location>
        <begin position="1081"/>
        <end position="1090"/>
    </location>
</feature>
<feature type="compositionally biased region" description="Low complexity" evidence="1">
    <location>
        <begin position="919"/>
        <end position="938"/>
    </location>
</feature>
<name>A0A8H6JIB2_9PEZI</name>
<feature type="compositionally biased region" description="Basic and acidic residues" evidence="1">
    <location>
        <begin position="1144"/>
        <end position="1171"/>
    </location>
</feature>
<feature type="region of interest" description="Disordered" evidence="1">
    <location>
        <begin position="874"/>
        <end position="1017"/>
    </location>
</feature>
<comment type="caution">
    <text evidence="2">The sequence shown here is derived from an EMBL/GenBank/DDBJ whole genome shotgun (WGS) entry which is preliminary data.</text>
</comment>
<evidence type="ECO:0000256" key="1">
    <source>
        <dbReference type="SAM" id="MobiDB-lite"/>
    </source>
</evidence>
<feature type="region of interest" description="Disordered" evidence="1">
    <location>
        <begin position="468"/>
        <end position="591"/>
    </location>
</feature>
<feature type="region of interest" description="Disordered" evidence="1">
    <location>
        <begin position="372"/>
        <end position="392"/>
    </location>
</feature>
<sequence>MDEDEPRGQGRQLRQSTLGHQPGQYTELPAHGVERPAFTIPDPIYDPELARHCTFPSIPLDQHPGPCEVFEAERARRQSAPDHSEDEHITSIANHSDQSENKDQDGNTQLVHISAETQEGEENESSPGPGAPDNEFISRGPKRGESFKEFSLAVTNDLDWASPEPEEQLKPQKKLLGTSMFAVSQEISWSELSEGVQWVLIATACQSHPFSLATQLLQLTSDQCNSFVQKYIRYSDADALWSKKLEQMPVSDLLQYSRGDHLSVDQSGDLSRPALPTDLITEHDLHRARAYLINIRREDLCQALRDWRGTSRAFVVLPINANIITKCRSAMTTATAHHPPSDFHYTQVQEPSPKRACSLGIHSLPELPGLGDCSDFQVQEPSPTRASSPGLHSLPEHPDYFLECPGINCGVGALDKQRKWKVGLILLKWLLENNPEEKMEYDRYARMSMGGNKRLGYNQSFPEYPARLDHFGSQRGTSEVDTRSSTWDEVSTPNRWHTQAAQKAVEERQTGSHGLHSFADSRAARDDGASHSHRPASSHQPSFLLPPPQPSSNTFTSNEAMRNGNQQNMPIGFQHHGRFAGVPAHPQHYGPYTAHTQRQQCVPTNGQHTRNFMMPPPQNVPMSLQYPAHTQRYGPHTELSRQYPPTDRQHAGNFMMPAQQQVPMGLQHPVRSQHYRHYTGPTQQYVSTDRRYFGHCMGPVPQNVPTGFQHRDSPVNPAQQNIPTGLQHHGNLAKPAQQNLPTDLQKRGTFDKPLHQSMPTTFQHRGNTAEPAQNIPMDVQPHDDLAKPAQQNMPTDLQQRSTLAETSQQSVSTELHQSGSPIDLEPASQLATSPEKRRCSPKPPYVSMADDLEDDGPGIFISVAARHAHNVLAINSGDNRSAKPNRKRPAEESDEDYQPRAKKPRKSNPQKPIVKKKAAQAQGDQAQTQTTGGAAEQQPSASGLLPQPVKRGRGRPRKYPRDEGLAAQAHVSQQGGNPAPVGLKAAPKHTSAKGQKNASSHTEANLESSATASSGAFGDVAGSIHLTAPKPVKLASGFDVETPTTAAKIGLKVAPTNDGAASVDAPSSLSDTQEPDCLSPVASQSMQRHATQAFNDSLATISDPISASVSGQGAKQIAGQNAINGHVRSPRCETYDEFWKKHENGKKLMDEATTRGAEARKTMQGPKEIRSESNTSRQASGDSPEAPPATAPNWPTHDSLIRQTATAAATQRISGPHSGQPPMQEGVGARNFVGSVSNASASEKPSLPGLNRLVPIRCPSYMETIEKQIEAEKRAAAEAEKNLKTPSN</sequence>
<evidence type="ECO:0000313" key="2">
    <source>
        <dbReference type="EMBL" id="KAF6813714.1"/>
    </source>
</evidence>
<feature type="compositionally biased region" description="Polar residues" evidence="1">
    <location>
        <begin position="789"/>
        <end position="820"/>
    </location>
</feature>
<reference evidence="2 3" key="1">
    <citation type="journal article" date="2020" name="Phytopathology">
        <title>Genome Sequence Resources of Colletotrichum truncatum, C. plurivorum, C. musicola, and C. sojae: Four Species Pathogenic to Soybean (Glycine max).</title>
        <authorList>
            <person name="Rogerio F."/>
            <person name="Boufleur T.R."/>
            <person name="Ciampi-Guillardi M."/>
            <person name="Sukno S.A."/>
            <person name="Thon M.R."/>
            <person name="Massola Junior N.S."/>
            <person name="Baroncelli R."/>
        </authorList>
    </citation>
    <scope>NUCLEOTIDE SEQUENCE [LARGE SCALE GENOMIC DNA]</scope>
    <source>
        <strain evidence="2 3">LFN0009</strain>
    </source>
</reference>
<feature type="region of interest" description="Disordered" evidence="1">
    <location>
        <begin position="1"/>
        <end position="142"/>
    </location>
</feature>
<keyword evidence="3" id="KW-1185">Reference proteome</keyword>
<feature type="region of interest" description="Disordered" evidence="1">
    <location>
        <begin position="1050"/>
        <end position="1090"/>
    </location>
</feature>
<accession>A0A8H6JIB2</accession>
<feature type="compositionally biased region" description="Polar residues" evidence="1">
    <location>
        <begin position="553"/>
        <end position="569"/>
    </location>
</feature>
<dbReference type="EMBL" id="WIGN01000050">
    <property type="protein sequence ID" value="KAF6813714.1"/>
    <property type="molecule type" value="Genomic_DNA"/>
</dbReference>
<feature type="compositionally biased region" description="Polar residues" evidence="1">
    <location>
        <begin position="106"/>
        <end position="117"/>
    </location>
</feature>
<feature type="region of interest" description="Disordered" evidence="1">
    <location>
        <begin position="763"/>
        <end position="851"/>
    </location>
</feature>
<feature type="compositionally biased region" description="Basic residues" evidence="1">
    <location>
        <begin position="900"/>
        <end position="918"/>
    </location>
</feature>
<proteinExistence type="predicted"/>
<feature type="compositionally biased region" description="Polar residues" evidence="1">
    <location>
        <begin position="376"/>
        <end position="387"/>
    </location>
</feature>
<feature type="compositionally biased region" description="Polar residues" evidence="1">
    <location>
        <begin position="483"/>
        <end position="501"/>
    </location>
</feature>
<organism evidence="2 3">
    <name type="scientific">Colletotrichum sojae</name>
    <dbReference type="NCBI Taxonomy" id="2175907"/>
    <lineage>
        <taxon>Eukaryota</taxon>
        <taxon>Fungi</taxon>
        <taxon>Dikarya</taxon>
        <taxon>Ascomycota</taxon>
        <taxon>Pezizomycotina</taxon>
        <taxon>Sordariomycetes</taxon>
        <taxon>Hypocreomycetidae</taxon>
        <taxon>Glomerellales</taxon>
        <taxon>Glomerellaceae</taxon>
        <taxon>Colletotrichum</taxon>
        <taxon>Colletotrichum orchidearum species complex</taxon>
    </lineage>
</organism>
<evidence type="ECO:0000313" key="3">
    <source>
        <dbReference type="Proteomes" id="UP000652219"/>
    </source>
</evidence>